<dbReference type="Pfam" id="PF00106">
    <property type="entry name" value="adh_short"/>
    <property type="match status" value="1"/>
</dbReference>
<dbReference type="InterPro" id="IPR036291">
    <property type="entry name" value="NAD(P)-bd_dom_sf"/>
</dbReference>
<comment type="caution">
    <text evidence="4">The sequence shown here is derived from an EMBL/GenBank/DDBJ whole genome shotgun (WGS) entry which is preliminary data.</text>
</comment>
<evidence type="ECO:0000256" key="3">
    <source>
        <dbReference type="RuleBase" id="RU000363"/>
    </source>
</evidence>
<sequence>MTATTRIAMITGQGIGRAIALRLANDGLYVALNDIPSKLDQLNAVSEEIKAIGPGKKSSVHTGDVSQEKDVKRMIEEVVETYGGLDVMVANAGIGIDKAFMETTVEDWDKVFSINARGVFLCYQHAAKQMIKQERGGRLVGASSIMGKNGVGEGLSAYSSTKFAVRGITQAAAGELGKYRITVNAYAPGLIDTEMSHQLDKNAQQRHNLKPGDFLNMVCTRIRIYLLNFIYEPDNLDHVSLSPRISWNP</sequence>
<reference evidence="4 5" key="1">
    <citation type="submission" date="2024-01" db="EMBL/GenBank/DDBJ databases">
        <title>A draft genome for the cacao thread blight pathogen Marasmiellus scandens.</title>
        <authorList>
            <person name="Baruah I.K."/>
            <person name="Leung J."/>
            <person name="Bukari Y."/>
            <person name="Amoako-Attah I."/>
            <person name="Meinhardt L.W."/>
            <person name="Bailey B.A."/>
            <person name="Cohen S.P."/>
        </authorList>
    </citation>
    <scope>NUCLEOTIDE SEQUENCE [LARGE SCALE GENOMIC DNA]</scope>
    <source>
        <strain evidence="4 5">GH-19</strain>
    </source>
</reference>
<keyword evidence="5" id="KW-1185">Reference proteome</keyword>
<dbReference type="PRINTS" id="PR00081">
    <property type="entry name" value="GDHRDH"/>
</dbReference>
<protein>
    <recommendedName>
        <fullName evidence="6">NAD(P)-binding protein</fullName>
    </recommendedName>
</protein>
<dbReference type="Gene3D" id="3.40.50.720">
    <property type="entry name" value="NAD(P)-binding Rossmann-like Domain"/>
    <property type="match status" value="1"/>
</dbReference>
<dbReference type="PANTHER" id="PTHR42760:SF121">
    <property type="entry name" value="3-OXOACYL-(ACYL-CARRIER-PROTEIN) REDUCTASE"/>
    <property type="match status" value="1"/>
</dbReference>
<dbReference type="EMBL" id="JBANRG010000025">
    <property type="protein sequence ID" value="KAK7453994.1"/>
    <property type="molecule type" value="Genomic_DNA"/>
</dbReference>
<evidence type="ECO:0008006" key="6">
    <source>
        <dbReference type="Google" id="ProtNLM"/>
    </source>
</evidence>
<dbReference type="SUPFAM" id="SSF51735">
    <property type="entry name" value="NAD(P)-binding Rossmann-fold domains"/>
    <property type="match status" value="1"/>
</dbReference>
<accession>A0ABR1J8E9</accession>
<dbReference type="PROSITE" id="PS00061">
    <property type="entry name" value="ADH_SHORT"/>
    <property type="match status" value="1"/>
</dbReference>
<gene>
    <name evidence="4" type="ORF">VKT23_011505</name>
</gene>
<proteinExistence type="inferred from homology"/>
<organism evidence="4 5">
    <name type="scientific">Marasmiellus scandens</name>
    <dbReference type="NCBI Taxonomy" id="2682957"/>
    <lineage>
        <taxon>Eukaryota</taxon>
        <taxon>Fungi</taxon>
        <taxon>Dikarya</taxon>
        <taxon>Basidiomycota</taxon>
        <taxon>Agaricomycotina</taxon>
        <taxon>Agaricomycetes</taxon>
        <taxon>Agaricomycetidae</taxon>
        <taxon>Agaricales</taxon>
        <taxon>Marasmiineae</taxon>
        <taxon>Omphalotaceae</taxon>
        <taxon>Marasmiellus</taxon>
    </lineage>
</organism>
<evidence type="ECO:0000313" key="5">
    <source>
        <dbReference type="Proteomes" id="UP001498398"/>
    </source>
</evidence>
<evidence type="ECO:0000256" key="1">
    <source>
        <dbReference type="ARBA" id="ARBA00006484"/>
    </source>
</evidence>
<dbReference type="PRINTS" id="PR00080">
    <property type="entry name" value="SDRFAMILY"/>
</dbReference>
<comment type="similarity">
    <text evidence="1 3">Belongs to the short-chain dehydrogenases/reductases (SDR) family.</text>
</comment>
<dbReference type="Proteomes" id="UP001498398">
    <property type="component" value="Unassembled WGS sequence"/>
</dbReference>
<dbReference type="PANTHER" id="PTHR42760">
    <property type="entry name" value="SHORT-CHAIN DEHYDROGENASES/REDUCTASES FAMILY MEMBER"/>
    <property type="match status" value="1"/>
</dbReference>
<evidence type="ECO:0000313" key="4">
    <source>
        <dbReference type="EMBL" id="KAK7453994.1"/>
    </source>
</evidence>
<dbReference type="InterPro" id="IPR020904">
    <property type="entry name" value="Sc_DH/Rdtase_CS"/>
</dbReference>
<evidence type="ECO:0000256" key="2">
    <source>
        <dbReference type="ARBA" id="ARBA00022857"/>
    </source>
</evidence>
<dbReference type="InterPro" id="IPR002347">
    <property type="entry name" value="SDR_fam"/>
</dbReference>
<keyword evidence="2" id="KW-0521">NADP</keyword>
<name>A0ABR1J8E9_9AGAR</name>